<feature type="transmembrane region" description="Helical" evidence="1">
    <location>
        <begin position="6"/>
        <end position="29"/>
    </location>
</feature>
<evidence type="ECO:0000313" key="2">
    <source>
        <dbReference type="EMBL" id="SVA89813.1"/>
    </source>
</evidence>
<reference evidence="2" key="1">
    <citation type="submission" date="2018-05" db="EMBL/GenBank/DDBJ databases">
        <authorList>
            <person name="Lanie J.A."/>
            <person name="Ng W.-L."/>
            <person name="Kazmierczak K.M."/>
            <person name="Andrzejewski T.M."/>
            <person name="Davidsen T.M."/>
            <person name="Wayne K.J."/>
            <person name="Tettelin H."/>
            <person name="Glass J.I."/>
            <person name="Rusch D."/>
            <person name="Podicherti R."/>
            <person name="Tsui H.-C.T."/>
            <person name="Winkler M.E."/>
        </authorList>
    </citation>
    <scope>NUCLEOTIDE SEQUENCE</scope>
</reference>
<dbReference type="AlphaFoldDB" id="A0A381ZM35"/>
<name>A0A381ZM35_9ZZZZ</name>
<keyword evidence="1" id="KW-0472">Membrane</keyword>
<dbReference type="EMBL" id="UINC01021702">
    <property type="protein sequence ID" value="SVA89813.1"/>
    <property type="molecule type" value="Genomic_DNA"/>
</dbReference>
<accession>A0A381ZM35</accession>
<protein>
    <submittedName>
        <fullName evidence="2">Uncharacterized protein</fullName>
    </submittedName>
</protein>
<keyword evidence="1" id="KW-1133">Transmembrane helix</keyword>
<sequence>MEKHLTAAGWIVICIAVLYFGGHLIVALAK</sequence>
<gene>
    <name evidence="2" type="ORF">METZ01_LOCUS142667</name>
</gene>
<proteinExistence type="predicted"/>
<organism evidence="2">
    <name type="scientific">marine metagenome</name>
    <dbReference type="NCBI Taxonomy" id="408172"/>
    <lineage>
        <taxon>unclassified sequences</taxon>
        <taxon>metagenomes</taxon>
        <taxon>ecological metagenomes</taxon>
    </lineage>
</organism>
<evidence type="ECO:0000256" key="1">
    <source>
        <dbReference type="SAM" id="Phobius"/>
    </source>
</evidence>
<keyword evidence="1" id="KW-0812">Transmembrane</keyword>